<dbReference type="PROSITE" id="PS50049">
    <property type="entry name" value="THD_2"/>
    <property type="match status" value="1"/>
</dbReference>
<dbReference type="GO" id="GO:0043123">
    <property type="term" value="P:positive regulation of canonical NF-kappaB signal transduction"/>
    <property type="evidence" value="ECO:0007669"/>
    <property type="project" value="TreeGrafter"/>
</dbReference>
<reference evidence="7" key="1">
    <citation type="thesis" date="2020" institute="ProQuest LLC" country="789 East Eisenhower Parkway, Ann Arbor, MI, USA">
        <title>Comparative Genomics and Chromosome Evolution.</title>
        <authorList>
            <person name="Mudd A.B."/>
        </authorList>
    </citation>
    <scope>NUCLEOTIDE SEQUENCE</scope>
    <source>
        <strain evidence="7">HN-11 Male</strain>
        <tissue evidence="7">Kidney and liver</tissue>
    </source>
</reference>
<keyword evidence="8" id="KW-1185">Reference proteome</keyword>
<dbReference type="OrthoDB" id="5983780at2759"/>
<organism evidence="7 8">
    <name type="scientific">Eleutherodactylus coqui</name>
    <name type="common">Puerto Rican coqui</name>
    <dbReference type="NCBI Taxonomy" id="57060"/>
    <lineage>
        <taxon>Eukaryota</taxon>
        <taxon>Metazoa</taxon>
        <taxon>Chordata</taxon>
        <taxon>Craniata</taxon>
        <taxon>Vertebrata</taxon>
        <taxon>Euteleostomi</taxon>
        <taxon>Amphibia</taxon>
        <taxon>Batrachia</taxon>
        <taxon>Anura</taxon>
        <taxon>Neobatrachia</taxon>
        <taxon>Hyloidea</taxon>
        <taxon>Eleutherodactylidae</taxon>
        <taxon>Eleutherodactylinae</taxon>
        <taxon>Eleutherodactylus</taxon>
        <taxon>Eleutherodactylus</taxon>
    </lineage>
</organism>
<dbReference type="SUPFAM" id="SSF49842">
    <property type="entry name" value="TNF-like"/>
    <property type="match status" value="1"/>
</dbReference>
<dbReference type="SMART" id="SM00207">
    <property type="entry name" value="TNF"/>
    <property type="match status" value="1"/>
</dbReference>
<dbReference type="EMBL" id="WNTK01000229">
    <property type="protein sequence ID" value="KAG9470737.1"/>
    <property type="molecule type" value="Genomic_DNA"/>
</dbReference>
<dbReference type="Pfam" id="PF00229">
    <property type="entry name" value="TNF"/>
    <property type="match status" value="1"/>
</dbReference>
<gene>
    <name evidence="7" type="ORF">GDO78_016877</name>
</gene>
<feature type="transmembrane region" description="Helical" evidence="5">
    <location>
        <begin position="24"/>
        <end position="45"/>
    </location>
</feature>
<dbReference type="Proteomes" id="UP000770717">
    <property type="component" value="Unassembled WGS sequence"/>
</dbReference>
<sequence>MELTQVCSEEPLVRNVQRTRTSCFHWLSFCSFVLLLGATIYLALLHFQIIPTEKKDEFQMPEVLQIKNYLESVPQTQAMKGNRAAAHLMGKREKDHIKWQHSINALKEGRIELVRNSLEIKEDGVYFVYTQVVFTGKCQKKEELTHSVIKNRETDDSMVILQSSKTVCETRSDSNWTQPIYQGGLFRLEVGDVLSTKTSNVKFLDVNEAQVYFGILAV</sequence>
<evidence type="ECO:0000256" key="2">
    <source>
        <dbReference type="ARBA" id="ARBA00008670"/>
    </source>
</evidence>
<dbReference type="GO" id="GO:0005125">
    <property type="term" value="F:cytokine activity"/>
    <property type="evidence" value="ECO:0007669"/>
    <property type="project" value="UniProtKB-KW"/>
</dbReference>
<dbReference type="GO" id="GO:0006955">
    <property type="term" value="P:immune response"/>
    <property type="evidence" value="ECO:0007669"/>
    <property type="project" value="InterPro"/>
</dbReference>
<proteinExistence type="inferred from homology"/>
<evidence type="ECO:0000256" key="4">
    <source>
        <dbReference type="ARBA" id="ARBA00023136"/>
    </source>
</evidence>
<evidence type="ECO:0000256" key="3">
    <source>
        <dbReference type="ARBA" id="ARBA00022514"/>
    </source>
</evidence>
<dbReference type="GO" id="GO:2001238">
    <property type="term" value="P:positive regulation of extrinsic apoptotic signaling pathway"/>
    <property type="evidence" value="ECO:0007669"/>
    <property type="project" value="TreeGrafter"/>
</dbReference>
<dbReference type="PROSITE" id="PS00251">
    <property type="entry name" value="THD_1"/>
    <property type="match status" value="1"/>
</dbReference>
<keyword evidence="5" id="KW-1133">Transmembrane helix</keyword>
<keyword evidence="4 5" id="KW-0472">Membrane</keyword>
<feature type="domain" description="THD" evidence="6">
    <location>
        <begin position="84"/>
        <end position="218"/>
    </location>
</feature>
<accession>A0A8J6JVP4</accession>
<comment type="subcellular location">
    <subcellularLocation>
        <location evidence="1">Membrane</location>
    </subcellularLocation>
</comment>
<evidence type="ECO:0000313" key="8">
    <source>
        <dbReference type="Proteomes" id="UP000770717"/>
    </source>
</evidence>
<dbReference type="InterPro" id="IPR021184">
    <property type="entry name" value="TNF_CS"/>
</dbReference>
<dbReference type="PANTHER" id="PTHR11471">
    <property type="entry name" value="TUMOR NECROSIS FACTOR FAMILY MEMBER"/>
    <property type="match status" value="1"/>
</dbReference>
<evidence type="ECO:0000256" key="1">
    <source>
        <dbReference type="ARBA" id="ARBA00004370"/>
    </source>
</evidence>
<dbReference type="CDD" id="cd00184">
    <property type="entry name" value="TNF"/>
    <property type="match status" value="1"/>
</dbReference>
<dbReference type="InterPro" id="IPR008983">
    <property type="entry name" value="Tumour_necrosis_fac-like_dom"/>
</dbReference>
<name>A0A8J6JVP4_ELECQ</name>
<comment type="similarity">
    <text evidence="2">Belongs to the tumor necrosis factor family.</text>
</comment>
<protein>
    <recommendedName>
        <fullName evidence="6">THD domain-containing protein</fullName>
    </recommendedName>
</protein>
<keyword evidence="3" id="KW-0202">Cytokine</keyword>
<dbReference type="PRINTS" id="PR01234">
    <property type="entry name" value="TNECROSISFCT"/>
</dbReference>
<evidence type="ECO:0000313" key="7">
    <source>
        <dbReference type="EMBL" id="KAG9470737.1"/>
    </source>
</evidence>
<dbReference type="PANTHER" id="PTHR11471:SF58">
    <property type="entry name" value="TUMOR NECROSIS FACTOR"/>
    <property type="match status" value="1"/>
</dbReference>
<dbReference type="GO" id="GO:0005615">
    <property type="term" value="C:extracellular space"/>
    <property type="evidence" value="ECO:0007669"/>
    <property type="project" value="UniProtKB-KW"/>
</dbReference>
<dbReference type="InterPro" id="IPR006052">
    <property type="entry name" value="TNF_dom"/>
</dbReference>
<dbReference type="AlphaFoldDB" id="A0A8J6JVP4"/>
<keyword evidence="5" id="KW-0812">Transmembrane</keyword>
<dbReference type="GO" id="GO:0005164">
    <property type="term" value="F:tumor necrosis factor receptor binding"/>
    <property type="evidence" value="ECO:0007669"/>
    <property type="project" value="InterPro"/>
</dbReference>
<evidence type="ECO:0000256" key="5">
    <source>
        <dbReference type="SAM" id="Phobius"/>
    </source>
</evidence>
<dbReference type="GO" id="GO:0016020">
    <property type="term" value="C:membrane"/>
    <property type="evidence" value="ECO:0007669"/>
    <property type="project" value="UniProtKB-SubCell"/>
</dbReference>
<comment type="caution">
    <text evidence="7">The sequence shown here is derived from an EMBL/GenBank/DDBJ whole genome shotgun (WGS) entry which is preliminary data.</text>
</comment>
<dbReference type="InterPro" id="IPR006053">
    <property type="entry name" value="TNF"/>
</dbReference>
<evidence type="ECO:0000259" key="6">
    <source>
        <dbReference type="PROSITE" id="PS50049"/>
    </source>
</evidence>
<dbReference type="Gene3D" id="2.60.120.40">
    <property type="match status" value="1"/>
</dbReference>